<keyword evidence="3" id="KW-1185">Reference proteome</keyword>
<proteinExistence type="predicted"/>
<sequence length="666" mass="71860">MAPSSTFSKIWKKRTCGGQDTTMGNYRIPKKNSTAAEEERKRQRLRDTRNLATGIEIALKNLLPNESNVVKKAVWNTHDSLAVDIELGVDSSRTDFLGARIVNRATFNGQARENGRLNNGDRNFVGVPVGPRSRTKHWSVLDQGKLPVRPSQQSPQDRGGRIGVPHNVSPSWAPGSADGESPSDASGRTTHPYLQDPSDPNRFIGVPRPRLPSWTNRPHPHKSSSENSVRTSYPYLQDPSDPDKFVGVPRPFDWKDQSTVTDNYTGPAFYDNRRRQIELGLVPSIYPDYWISGQTFGDDDKDILSAKRLHEKEREKVKINARVGPADGMDRDGDVVMTREPETSIPTAQEPESAVPIPVDVSRAQVHSVCGSLIQVFDGFRIEDDVVLETAETTKARQDFFATLESDVAPAEHVKASVVSDGGPGKDAISSLVGLGGSKASDTASTSMFSRIGVPSSMDPLLSARIEKMQPYRTSSVVGSSYAPTASSGASDFDGPPHKSRLGTPSQRSFGCYGTSNYSTASKAPSTVFSYAGSSKSRNCPFDTMLDSMLANAIDIPVLEPTPASKSSLFAGHAANLRVPMSHNEKVSQWAASVIPDGNSNGQPALPNKPGSASRAPVEFIFPRSGASGAKTVIPKRKPNNLSNDLLEMGGGEKGDMHAPPSGGKP</sequence>
<feature type="region of interest" description="Disordered" evidence="1">
    <location>
        <begin position="477"/>
        <end position="507"/>
    </location>
</feature>
<gene>
    <name evidence="2" type="ORF">C7212DRAFT_363829</name>
</gene>
<name>A0A317SPP1_9PEZI</name>
<dbReference type="AlphaFoldDB" id="A0A317SPP1"/>
<reference evidence="2 3" key="1">
    <citation type="submission" date="2018-03" db="EMBL/GenBank/DDBJ databases">
        <title>Genomes of Pezizomycetes fungi and the evolution of truffles.</title>
        <authorList>
            <person name="Murat C."/>
            <person name="Payen T."/>
            <person name="Noel B."/>
            <person name="Kuo A."/>
            <person name="Martin F.M."/>
        </authorList>
    </citation>
    <scope>NUCLEOTIDE SEQUENCE [LARGE SCALE GENOMIC DNA]</scope>
    <source>
        <strain evidence="2">091103-1</strain>
    </source>
</reference>
<dbReference type="OrthoDB" id="5388946at2759"/>
<organism evidence="2 3">
    <name type="scientific">Tuber magnatum</name>
    <name type="common">white Piedmont truffle</name>
    <dbReference type="NCBI Taxonomy" id="42249"/>
    <lineage>
        <taxon>Eukaryota</taxon>
        <taxon>Fungi</taxon>
        <taxon>Dikarya</taxon>
        <taxon>Ascomycota</taxon>
        <taxon>Pezizomycotina</taxon>
        <taxon>Pezizomycetes</taxon>
        <taxon>Pezizales</taxon>
        <taxon>Tuberaceae</taxon>
        <taxon>Tuber</taxon>
    </lineage>
</organism>
<feature type="compositionally biased region" description="Polar residues" evidence="1">
    <location>
        <begin position="111"/>
        <end position="121"/>
    </location>
</feature>
<evidence type="ECO:0000256" key="1">
    <source>
        <dbReference type="SAM" id="MobiDB-lite"/>
    </source>
</evidence>
<accession>A0A317SPP1</accession>
<comment type="caution">
    <text evidence="2">The sequence shown here is derived from an EMBL/GenBank/DDBJ whole genome shotgun (WGS) entry which is preliminary data.</text>
</comment>
<protein>
    <submittedName>
        <fullName evidence="2">Uncharacterized protein</fullName>
    </submittedName>
</protein>
<evidence type="ECO:0000313" key="2">
    <source>
        <dbReference type="EMBL" id="PWW75710.1"/>
    </source>
</evidence>
<feature type="region of interest" description="Disordered" evidence="1">
    <location>
        <begin position="21"/>
        <end position="44"/>
    </location>
</feature>
<feature type="region of interest" description="Disordered" evidence="1">
    <location>
        <begin position="629"/>
        <end position="666"/>
    </location>
</feature>
<feature type="compositionally biased region" description="Polar residues" evidence="1">
    <location>
        <begin position="477"/>
        <end position="490"/>
    </location>
</feature>
<feature type="region of interest" description="Disordered" evidence="1">
    <location>
        <begin position="596"/>
        <end position="615"/>
    </location>
</feature>
<feature type="region of interest" description="Disordered" evidence="1">
    <location>
        <begin position="111"/>
        <end position="231"/>
    </location>
</feature>
<dbReference type="EMBL" id="PYWC01000043">
    <property type="protein sequence ID" value="PWW75710.1"/>
    <property type="molecule type" value="Genomic_DNA"/>
</dbReference>
<evidence type="ECO:0000313" key="3">
    <source>
        <dbReference type="Proteomes" id="UP000246991"/>
    </source>
</evidence>
<dbReference type="Proteomes" id="UP000246991">
    <property type="component" value="Unassembled WGS sequence"/>
</dbReference>